<evidence type="ECO:0000313" key="3">
    <source>
        <dbReference type="EMBL" id="KAF9526668.1"/>
    </source>
</evidence>
<dbReference type="AlphaFoldDB" id="A0A9P6JNC3"/>
<feature type="region of interest" description="Disordered" evidence="2">
    <location>
        <begin position="411"/>
        <end position="441"/>
    </location>
</feature>
<dbReference type="EMBL" id="MU157869">
    <property type="protein sequence ID" value="KAF9526668.1"/>
    <property type="molecule type" value="Genomic_DNA"/>
</dbReference>
<feature type="compositionally biased region" description="Polar residues" evidence="2">
    <location>
        <begin position="361"/>
        <end position="372"/>
    </location>
</feature>
<keyword evidence="4" id="KW-1185">Reference proteome</keyword>
<evidence type="ECO:0000313" key="4">
    <source>
        <dbReference type="Proteomes" id="UP000807306"/>
    </source>
</evidence>
<feature type="compositionally biased region" description="Polar residues" evidence="2">
    <location>
        <begin position="322"/>
        <end position="349"/>
    </location>
</feature>
<evidence type="ECO:0000256" key="1">
    <source>
        <dbReference type="SAM" id="Coils"/>
    </source>
</evidence>
<sequence length="513" mass="55947">MGKGGKNKSTKSNAKKKAGSSTGLHIETSPTIPYVDAALTSASVSGSNRRRSISLEPQSDIATPPVFATPPTSPLNYSLDLLPSPPPEIDQLLEPTPNSIISELELVEVEPVTPEPVASTSSTTALPPPVSNDVPVVTATDIMANNQEIAAIAELFSTMKKALGSMNGAFDKLEGQSEKMMSHGLDLQATQQLKELRATLQTQIQRQRLEVDEVRRLLESRVKAAIQAAIKERMREMVRQALRDIVKVKVRDELSHQLPEGLRQQVISHQRQILEVKTTLHNSEARRYNSLQTSTTANARLRPLLRPLPTPEQSPVYAPPISRSSSIRTNAQSTMPTPASTLSSMNSHLPSVPAPTPIKRSVSNPFTPSVTWTREPPTASTFFPPDLKSLFSLGPEDTRRLLREYGLASATATPALERPPKERALPSVDEESGSPGSDSDAEIYISIKKGKQKESDTEDEEDPEAHAADMNKFMAHIGVPFLMVPAPKDKGERVSTVSSNSRRRSLLTPLIIK</sequence>
<keyword evidence="1" id="KW-0175">Coiled coil</keyword>
<feature type="region of interest" description="Disordered" evidence="2">
    <location>
        <begin position="1"/>
        <end position="69"/>
    </location>
</feature>
<accession>A0A9P6JNC3</accession>
<comment type="caution">
    <text evidence="3">The sequence shown here is derived from an EMBL/GenBank/DDBJ whole genome shotgun (WGS) entry which is preliminary data.</text>
</comment>
<proteinExistence type="predicted"/>
<name>A0A9P6JNC3_9AGAR</name>
<feature type="region of interest" description="Disordered" evidence="2">
    <location>
        <begin position="305"/>
        <end position="390"/>
    </location>
</feature>
<feature type="region of interest" description="Disordered" evidence="2">
    <location>
        <begin position="448"/>
        <end position="467"/>
    </location>
</feature>
<reference evidence="3" key="1">
    <citation type="submission" date="2020-11" db="EMBL/GenBank/DDBJ databases">
        <authorList>
            <consortium name="DOE Joint Genome Institute"/>
            <person name="Ahrendt S."/>
            <person name="Riley R."/>
            <person name="Andreopoulos W."/>
            <person name="Labutti K."/>
            <person name="Pangilinan J."/>
            <person name="Ruiz-Duenas F.J."/>
            <person name="Barrasa J.M."/>
            <person name="Sanchez-Garcia M."/>
            <person name="Camarero S."/>
            <person name="Miyauchi S."/>
            <person name="Serrano A."/>
            <person name="Linde D."/>
            <person name="Babiker R."/>
            <person name="Drula E."/>
            <person name="Ayuso-Fernandez I."/>
            <person name="Pacheco R."/>
            <person name="Padilla G."/>
            <person name="Ferreira P."/>
            <person name="Barriuso J."/>
            <person name="Kellner H."/>
            <person name="Castanera R."/>
            <person name="Alfaro M."/>
            <person name="Ramirez L."/>
            <person name="Pisabarro A.G."/>
            <person name="Kuo A."/>
            <person name="Tritt A."/>
            <person name="Lipzen A."/>
            <person name="He G."/>
            <person name="Yan M."/>
            <person name="Ng V."/>
            <person name="Cullen D."/>
            <person name="Martin F."/>
            <person name="Rosso M.-N."/>
            <person name="Henrissat B."/>
            <person name="Hibbett D."/>
            <person name="Martinez A.T."/>
            <person name="Grigoriev I.V."/>
        </authorList>
    </citation>
    <scope>NUCLEOTIDE SEQUENCE</scope>
    <source>
        <strain evidence="3">CBS 506.95</strain>
    </source>
</reference>
<feature type="coiled-coil region" evidence="1">
    <location>
        <begin position="190"/>
        <end position="217"/>
    </location>
</feature>
<dbReference type="Proteomes" id="UP000807306">
    <property type="component" value="Unassembled WGS sequence"/>
</dbReference>
<feature type="compositionally biased region" description="Basic residues" evidence="2">
    <location>
        <begin position="1"/>
        <end position="18"/>
    </location>
</feature>
<gene>
    <name evidence="3" type="ORF">CPB83DRAFT_857595</name>
</gene>
<dbReference type="OrthoDB" id="6474464at2759"/>
<protein>
    <submittedName>
        <fullName evidence="3">Uncharacterized protein</fullName>
    </submittedName>
</protein>
<evidence type="ECO:0000256" key="2">
    <source>
        <dbReference type="SAM" id="MobiDB-lite"/>
    </source>
</evidence>
<organism evidence="3 4">
    <name type="scientific">Crepidotus variabilis</name>
    <dbReference type="NCBI Taxonomy" id="179855"/>
    <lineage>
        <taxon>Eukaryota</taxon>
        <taxon>Fungi</taxon>
        <taxon>Dikarya</taxon>
        <taxon>Basidiomycota</taxon>
        <taxon>Agaricomycotina</taxon>
        <taxon>Agaricomycetes</taxon>
        <taxon>Agaricomycetidae</taxon>
        <taxon>Agaricales</taxon>
        <taxon>Agaricineae</taxon>
        <taxon>Crepidotaceae</taxon>
        <taxon>Crepidotus</taxon>
    </lineage>
</organism>